<dbReference type="Proteomes" id="UP000749559">
    <property type="component" value="Unassembled WGS sequence"/>
</dbReference>
<keyword evidence="1" id="KW-0732">Signal</keyword>
<name>A0A8S4NX07_OWEFU</name>
<accession>A0A8S4NX07</accession>
<protein>
    <submittedName>
        <fullName evidence="2">Uncharacterized protein</fullName>
    </submittedName>
</protein>
<feature type="non-terminal residue" evidence="2">
    <location>
        <position position="1"/>
    </location>
</feature>
<proteinExistence type="predicted"/>
<evidence type="ECO:0000256" key="1">
    <source>
        <dbReference type="SAM" id="SignalP"/>
    </source>
</evidence>
<dbReference type="EMBL" id="CAIIXF020000006">
    <property type="protein sequence ID" value="CAH1786328.1"/>
    <property type="molecule type" value="Genomic_DNA"/>
</dbReference>
<evidence type="ECO:0000313" key="2">
    <source>
        <dbReference type="EMBL" id="CAH1786328.1"/>
    </source>
</evidence>
<evidence type="ECO:0000313" key="3">
    <source>
        <dbReference type="Proteomes" id="UP000749559"/>
    </source>
</evidence>
<comment type="caution">
    <text evidence="2">The sequence shown here is derived from an EMBL/GenBank/DDBJ whole genome shotgun (WGS) entry which is preliminary data.</text>
</comment>
<gene>
    <name evidence="2" type="ORF">OFUS_LOCUS12244</name>
</gene>
<reference evidence="2" key="1">
    <citation type="submission" date="2022-03" db="EMBL/GenBank/DDBJ databases">
        <authorList>
            <person name="Martin C."/>
        </authorList>
    </citation>
    <scope>NUCLEOTIDE SEQUENCE</scope>
</reference>
<dbReference type="AlphaFoldDB" id="A0A8S4NX07"/>
<feature type="chain" id="PRO_5035899801" evidence="1">
    <location>
        <begin position="32"/>
        <end position="225"/>
    </location>
</feature>
<feature type="signal peptide" evidence="1">
    <location>
        <begin position="1"/>
        <end position="31"/>
    </location>
</feature>
<sequence>FTMHSLGCIDWSVVVLVVYLLSINSIQSSYGLEDGELVIIHNHYMKRDRSSFSENLSAVKHAISKNKKLLKKHDLSNEEIKSSDKAKKKNTKSLKKILKYRGHKKTLAKCVLKFKANIEQYLSQNTLQPKIVIQHFIQLLDQVSYVSTNEFRSAEGENGAMQIVYESLDAVKNKSFLAVVLIKKDKQNAFKTLSKIRKRMAALIDEGSSLMSELETNVIMTLKFK</sequence>
<keyword evidence="3" id="KW-1185">Reference proteome</keyword>
<organism evidence="2 3">
    <name type="scientific">Owenia fusiformis</name>
    <name type="common">Polychaete worm</name>
    <dbReference type="NCBI Taxonomy" id="6347"/>
    <lineage>
        <taxon>Eukaryota</taxon>
        <taxon>Metazoa</taxon>
        <taxon>Spiralia</taxon>
        <taxon>Lophotrochozoa</taxon>
        <taxon>Annelida</taxon>
        <taxon>Polychaeta</taxon>
        <taxon>Sedentaria</taxon>
        <taxon>Canalipalpata</taxon>
        <taxon>Sabellida</taxon>
        <taxon>Oweniida</taxon>
        <taxon>Oweniidae</taxon>
        <taxon>Owenia</taxon>
    </lineage>
</organism>